<evidence type="ECO:0000256" key="26">
    <source>
        <dbReference type="PIRSR" id="PIRSR607754-4"/>
    </source>
</evidence>
<feature type="disulfide bond" evidence="25">
    <location>
        <begin position="404"/>
        <end position="427"/>
    </location>
</feature>
<evidence type="ECO:0000256" key="13">
    <source>
        <dbReference type="ARBA" id="ARBA00023034"/>
    </source>
</evidence>
<evidence type="ECO:0000256" key="24">
    <source>
        <dbReference type="PIRSR" id="PIRSR607754-2"/>
    </source>
</evidence>
<feature type="binding site" evidence="23">
    <location>
        <begin position="297"/>
        <end position="301"/>
    </location>
    <ligand>
        <name>substrate</name>
    </ligand>
</feature>
<evidence type="ECO:0000256" key="21">
    <source>
        <dbReference type="ARBA" id="ARBA00032915"/>
    </source>
</evidence>
<dbReference type="GO" id="GO:0005795">
    <property type="term" value="C:Golgi stack"/>
    <property type="evidence" value="ECO:0007669"/>
    <property type="project" value="InterPro"/>
</dbReference>
<keyword evidence="11" id="KW-0735">Signal-anchor</keyword>
<dbReference type="Proteomes" id="UP001196413">
    <property type="component" value="Unassembled WGS sequence"/>
</dbReference>
<feature type="binding site" evidence="23">
    <location>
        <begin position="191"/>
        <end position="195"/>
    </location>
    <ligand>
        <name>substrate</name>
    </ligand>
</feature>
<feature type="glycosylation site" description="N-linked (GlcNAc...) asparagine" evidence="26">
    <location>
        <position position="151"/>
    </location>
</feature>
<dbReference type="SUPFAM" id="SSF53448">
    <property type="entry name" value="Nucleotide-diphospho-sugar transferases"/>
    <property type="match status" value="1"/>
</dbReference>
<evidence type="ECO:0000256" key="23">
    <source>
        <dbReference type="PIRSR" id="PIRSR607754-1"/>
    </source>
</evidence>
<feature type="binding site" evidence="23">
    <location>
        <position position="222"/>
    </location>
    <ligand>
        <name>substrate</name>
    </ligand>
</feature>
<keyword evidence="15 25" id="KW-1015">Disulfide bond</keyword>
<dbReference type="EMBL" id="JAHQIW010006854">
    <property type="protein sequence ID" value="KAJ1370759.1"/>
    <property type="molecule type" value="Genomic_DNA"/>
</dbReference>
<evidence type="ECO:0000256" key="25">
    <source>
        <dbReference type="PIRSR" id="PIRSR607754-3"/>
    </source>
</evidence>
<evidence type="ECO:0000256" key="5">
    <source>
        <dbReference type="ARBA" id="ARBA00012613"/>
    </source>
</evidence>
<name>A0AAD5WHK9_PARTN</name>
<dbReference type="InterPro" id="IPR007754">
    <property type="entry name" value="GlcNAc_II"/>
</dbReference>
<dbReference type="InterPro" id="IPR029044">
    <property type="entry name" value="Nucleotide-diphossugar_trans"/>
</dbReference>
<proteinExistence type="inferred from homology"/>
<dbReference type="Gene3D" id="3.90.550.10">
    <property type="entry name" value="Spore Coat Polysaccharide Biosynthesis Protein SpsA, Chain A"/>
    <property type="match status" value="1"/>
</dbReference>
<evidence type="ECO:0000256" key="27">
    <source>
        <dbReference type="SAM" id="Phobius"/>
    </source>
</evidence>
<feature type="disulfide bond" evidence="25">
    <location>
        <begin position="409"/>
        <end position="508"/>
    </location>
</feature>
<gene>
    <name evidence="28" type="ORF">KIN20_032565</name>
</gene>
<accession>A0AAD5WHK9</accession>
<dbReference type="AlphaFoldDB" id="A0AAD5WHK9"/>
<feature type="binding site" evidence="24">
    <location>
        <position position="444"/>
    </location>
    <ligand>
        <name>Mn(2+)</name>
        <dbReference type="ChEBI" id="CHEBI:29035"/>
    </ligand>
</feature>
<dbReference type="EC" id="2.4.1.143" evidence="5"/>
<dbReference type="GO" id="GO:0009312">
    <property type="term" value="P:oligosaccharide biosynthetic process"/>
    <property type="evidence" value="ECO:0007669"/>
    <property type="project" value="InterPro"/>
</dbReference>
<dbReference type="GO" id="GO:0008455">
    <property type="term" value="F:alpha-1,6-mannosylglycoprotein 2-beta-N-acetylglucosaminyltransferase activity"/>
    <property type="evidence" value="ECO:0007669"/>
    <property type="project" value="UniProtKB-EC"/>
</dbReference>
<comment type="subcellular location">
    <subcellularLocation>
        <location evidence="2">Golgi apparatus membrane</location>
        <topology evidence="2">Single-pass type II membrane protein</topology>
    </subcellularLocation>
</comment>
<evidence type="ECO:0000256" key="4">
    <source>
        <dbReference type="ARBA" id="ARBA00011011"/>
    </source>
</evidence>
<organism evidence="28 29">
    <name type="scientific">Parelaphostrongylus tenuis</name>
    <name type="common">Meningeal worm</name>
    <dbReference type="NCBI Taxonomy" id="148309"/>
    <lineage>
        <taxon>Eukaryota</taxon>
        <taxon>Metazoa</taxon>
        <taxon>Ecdysozoa</taxon>
        <taxon>Nematoda</taxon>
        <taxon>Chromadorea</taxon>
        <taxon>Rhabditida</taxon>
        <taxon>Rhabditina</taxon>
        <taxon>Rhabditomorpha</taxon>
        <taxon>Strongyloidea</taxon>
        <taxon>Metastrongylidae</taxon>
        <taxon>Parelaphostrongylus</taxon>
    </lineage>
</organism>
<evidence type="ECO:0000256" key="3">
    <source>
        <dbReference type="ARBA" id="ARBA00004922"/>
    </source>
</evidence>
<keyword evidence="29" id="KW-1185">Reference proteome</keyword>
<comment type="pathway">
    <text evidence="3">Protein modification; protein glycosylation.</text>
</comment>
<feature type="disulfide bond" evidence="25">
    <location>
        <begin position="352"/>
        <end position="355"/>
    </location>
</feature>
<comment type="catalytic activity">
    <reaction evidence="22">
        <text>an N(4)-{beta-D-GlcNAc-(1-&gt;2)-alpha-D-Man-(1-&gt;3)-[alpha-D-Man-(1-&gt;6)]-beta-D-Man-(1-&gt;4)-beta-D-GlcNAc-(1-&gt;4)-beta-D-GlcNAc}-L-asparaginyl-[protein] + UDP-N-acetyl-alpha-D-glucosamine = N(4)-{beta-D-GlcNAc-(1-&gt;2)-alpha-D-Man-(1-&gt;3)-[beta-D-GlcNAc-(1-&gt;2)-alpha-D-Man-(1-&gt;6)]-beta-D-Man-(1-&gt;4)-beta-D-GlcNAc-(1-&gt;4)-beta-D-GlcNAc}-L-asparaginyl-[protein] + UDP + H(+)</text>
        <dbReference type="Rhea" id="RHEA:12941"/>
        <dbReference type="Rhea" id="RHEA-COMP:13526"/>
        <dbReference type="Rhea" id="RHEA-COMP:14369"/>
        <dbReference type="ChEBI" id="CHEBI:15378"/>
        <dbReference type="ChEBI" id="CHEBI:57705"/>
        <dbReference type="ChEBI" id="CHEBI:58223"/>
        <dbReference type="ChEBI" id="CHEBI:60615"/>
        <dbReference type="ChEBI" id="CHEBI:60651"/>
        <dbReference type="EC" id="2.4.1.143"/>
    </reaction>
</comment>
<dbReference type="GO" id="GO:0006487">
    <property type="term" value="P:protein N-linked glycosylation"/>
    <property type="evidence" value="ECO:0007669"/>
    <property type="project" value="TreeGrafter"/>
</dbReference>
<keyword evidence="14 27" id="KW-0472">Membrane</keyword>
<feature type="disulfide bond" evidence="25">
    <location>
        <begin position="264"/>
        <end position="278"/>
    </location>
</feature>
<evidence type="ECO:0000256" key="1">
    <source>
        <dbReference type="ARBA" id="ARBA00001936"/>
    </source>
</evidence>
<keyword evidence="7" id="KW-0328">Glycosyltransferase</keyword>
<dbReference type="GO" id="GO:0000139">
    <property type="term" value="C:Golgi membrane"/>
    <property type="evidence" value="ECO:0007669"/>
    <property type="project" value="UniProtKB-SubCell"/>
</dbReference>
<evidence type="ECO:0000256" key="16">
    <source>
        <dbReference type="ARBA" id="ARBA00023180"/>
    </source>
</evidence>
<keyword evidence="16 26" id="KW-0325">Glycoprotein</keyword>
<evidence type="ECO:0000256" key="14">
    <source>
        <dbReference type="ARBA" id="ARBA00023136"/>
    </source>
</evidence>
<evidence type="ECO:0000256" key="7">
    <source>
        <dbReference type="ARBA" id="ARBA00022676"/>
    </source>
</evidence>
<evidence type="ECO:0000256" key="10">
    <source>
        <dbReference type="ARBA" id="ARBA00022723"/>
    </source>
</evidence>
<evidence type="ECO:0000256" key="12">
    <source>
        <dbReference type="ARBA" id="ARBA00022989"/>
    </source>
</evidence>
<keyword evidence="10 24" id="KW-0479">Metal-binding</keyword>
<comment type="similarity">
    <text evidence="4">Belongs to the glycosyltransferase 16 (GT16) protein family.</text>
</comment>
<evidence type="ECO:0000256" key="19">
    <source>
        <dbReference type="ARBA" id="ARBA00031203"/>
    </source>
</evidence>
<protein>
    <recommendedName>
        <fullName evidence="6">Alpha-1,6-mannosyl-glycoprotein 2-beta-N-acetylglucosaminyltransferase</fullName>
        <ecNumber evidence="5">2.4.1.143</ecNumber>
    </recommendedName>
    <alternativeName>
        <fullName evidence="21">Beta-1,2-N-acetylglucosaminyltransferase II</fullName>
    </alternativeName>
    <alternativeName>
        <fullName evidence="20">GlcNAc-T II</fullName>
    </alternativeName>
    <alternativeName>
        <fullName evidence="19">Mannoside acetylglucosaminyltransferase 2</fullName>
    </alternativeName>
    <alternativeName>
        <fullName evidence="18">N-glycosyl-oligosaccharide-glycoprotein N-acetylglucosaminyltransferase II</fullName>
    </alternativeName>
</protein>
<dbReference type="PANTHER" id="PTHR12871:SF0">
    <property type="entry name" value="ALPHA-1,6-MANNOSYL-GLYCOPROTEIN 2-BETA-N-ACETYLGLUCOSAMINYLTRANSFERASE"/>
    <property type="match status" value="1"/>
</dbReference>
<sequence>MFYVLLQLPLEDFLYSVNVAECWSRRFSLQSWRGRVGVSIDSVWGRSRASVAATTIEAARPASQPRTMLYRRSHRILNVVISICLVGLFVVVLKGPSPDSIMMETPSFPLLPDMQLNRIKEVEANLINDTISDYEGEIDLTSWSFFGSYSNLTISGQDVVMSVDFLNENFDLLNLAKFGPIEDVKFVIVVQVHNRPNYLANLIDSLRQTKGIEETLLVFSHDINVSPVNELIRNISFARVLQIFYPFNMQIFPHVFPGQDPRDCPERLGKEAALASNCKNAQWPDKYGNYRVAKITQIKHHWWWKMNYVFDGIFDRYDLSNAWVLLLEEDHYVVPDALYVLTDITRNRQKYCADCEIISLGSYLQSFSQYGATIANLGAQPWYSSKHNMGMAFQRQSWIKVKNCSKLFCKYDDYNWDWSLMQVVAKCLPKPFRVIFTKSPRVIHIGDCGLHTHRCNAHNTYMSILSTISKHSDLLFPRRLAVTDVSHRSPKPSHENGGWGDIRDHALCKANTYPLNKSYHRIPELRDLMQSSVHFNHSALRRE</sequence>
<comment type="cofactor">
    <cofactor evidence="1 24">
        <name>Mn(2+)</name>
        <dbReference type="ChEBI" id="CHEBI:29035"/>
    </cofactor>
</comment>
<keyword evidence="9 27" id="KW-0812">Transmembrane</keyword>
<comment type="caution">
    <text evidence="28">The sequence shown here is derived from an EMBL/GenBank/DDBJ whole genome shotgun (WGS) entry which is preliminary data.</text>
</comment>
<keyword evidence="13" id="KW-0333">Golgi apparatus</keyword>
<evidence type="ECO:0000313" key="28">
    <source>
        <dbReference type="EMBL" id="KAJ1370759.1"/>
    </source>
</evidence>
<dbReference type="Pfam" id="PF05060">
    <property type="entry name" value="MGAT2"/>
    <property type="match status" value="1"/>
</dbReference>
<keyword evidence="12 27" id="KW-1133">Transmembrane helix</keyword>
<evidence type="ECO:0000256" key="8">
    <source>
        <dbReference type="ARBA" id="ARBA00022679"/>
    </source>
</evidence>
<keyword evidence="17 24" id="KW-0464">Manganese</keyword>
<evidence type="ECO:0000256" key="6">
    <source>
        <dbReference type="ARBA" id="ARBA00014817"/>
    </source>
</evidence>
<keyword evidence="8" id="KW-0808">Transferase</keyword>
<evidence type="ECO:0000256" key="18">
    <source>
        <dbReference type="ARBA" id="ARBA00029663"/>
    </source>
</evidence>
<evidence type="ECO:0000313" key="29">
    <source>
        <dbReference type="Proteomes" id="UP001196413"/>
    </source>
</evidence>
<feature type="transmembrane region" description="Helical" evidence="27">
    <location>
        <begin position="76"/>
        <end position="93"/>
    </location>
</feature>
<feature type="binding site" evidence="24">
    <location>
        <position position="330"/>
    </location>
    <ligand>
        <name>Mn(2+)</name>
        <dbReference type="ChEBI" id="CHEBI:29035"/>
    </ligand>
</feature>
<reference evidence="28" key="1">
    <citation type="submission" date="2021-06" db="EMBL/GenBank/DDBJ databases">
        <title>Parelaphostrongylus tenuis whole genome reference sequence.</title>
        <authorList>
            <person name="Garwood T.J."/>
            <person name="Larsen P.A."/>
            <person name="Fountain-Jones N.M."/>
            <person name="Garbe J.R."/>
            <person name="Macchietto M.G."/>
            <person name="Kania S.A."/>
            <person name="Gerhold R.W."/>
            <person name="Richards J.E."/>
            <person name="Wolf T.M."/>
        </authorList>
    </citation>
    <scope>NUCLEOTIDE SEQUENCE</scope>
    <source>
        <strain evidence="28">MNPRO001-30</strain>
        <tissue evidence="28">Meninges</tissue>
    </source>
</reference>
<evidence type="ECO:0000256" key="17">
    <source>
        <dbReference type="ARBA" id="ARBA00023211"/>
    </source>
</evidence>
<evidence type="ECO:0000256" key="2">
    <source>
        <dbReference type="ARBA" id="ARBA00004323"/>
    </source>
</evidence>
<evidence type="ECO:0000256" key="20">
    <source>
        <dbReference type="ARBA" id="ARBA00032552"/>
    </source>
</evidence>
<evidence type="ECO:0000256" key="22">
    <source>
        <dbReference type="ARBA" id="ARBA00093257"/>
    </source>
</evidence>
<dbReference type="PANTHER" id="PTHR12871">
    <property type="entry name" value="BETA-1,2-N-ACETYLGLUCOSAMINYLTRANSFERASE II"/>
    <property type="match status" value="1"/>
</dbReference>
<evidence type="ECO:0000256" key="15">
    <source>
        <dbReference type="ARBA" id="ARBA00023157"/>
    </source>
</evidence>
<evidence type="ECO:0000256" key="9">
    <source>
        <dbReference type="ARBA" id="ARBA00022692"/>
    </source>
</evidence>
<dbReference type="GO" id="GO:0046872">
    <property type="term" value="F:metal ion binding"/>
    <property type="evidence" value="ECO:0007669"/>
    <property type="project" value="UniProtKB-KW"/>
</dbReference>
<evidence type="ECO:0000256" key="11">
    <source>
        <dbReference type="ARBA" id="ARBA00022968"/>
    </source>
</evidence>